<feature type="domain" description="Glycoside hydrolase family 5" evidence="6">
    <location>
        <begin position="152"/>
        <end position="401"/>
    </location>
</feature>
<dbReference type="Proteomes" id="UP001230188">
    <property type="component" value="Unassembled WGS sequence"/>
</dbReference>
<comment type="caution">
    <text evidence="7">The sequence shown here is derived from an EMBL/GenBank/DDBJ whole genome shotgun (WGS) entry which is preliminary data.</text>
</comment>
<dbReference type="Gene3D" id="3.20.20.80">
    <property type="entry name" value="Glycosidases"/>
    <property type="match status" value="1"/>
</dbReference>
<evidence type="ECO:0000259" key="6">
    <source>
        <dbReference type="Pfam" id="PF00150"/>
    </source>
</evidence>
<evidence type="ECO:0000256" key="3">
    <source>
        <dbReference type="ARBA" id="ARBA00023295"/>
    </source>
</evidence>
<sequence>MRWWWLLVAARVAGQACCRSGTTCATCADIAPLCEFGAANATECTSVGYVWCEGVDVPEPSGECCDFVDPDGLCGTFVAEGGYCTYSQKCCEEDCGLSWYKNEGTPTYAPTAAPIAAPTITPMPTATFAPTRLAPVEKWGALRVDGTRIASNATGAPVQLAGVSLYWSNFGWEGEDFYTAGTIASLAQWPGLSVVRAAMGVEDESGYLDLPDYNKRLVEIVVEAAIENGIYVIIDWHSHEAENYPEAAKNFFAEMATAYGGYPNVIFEIYNEPEPLENRTWEVIKAHCEDVLAVIRPISDNLAIVGTRRWGQYPNESAADPVDDVNVAYSVHFYAGWEGHDDIKDAVHEAVELGAPIFASEWGQGCPHIACDLDRNNTESWIGIMDDYQISWVNWVLNDKSDVIDDTLSIFLPGVDPVGPWDDDDADYTDAGKYTKSLIARYAT</sequence>
<evidence type="ECO:0000256" key="4">
    <source>
        <dbReference type="RuleBase" id="RU361153"/>
    </source>
</evidence>
<evidence type="ECO:0000256" key="2">
    <source>
        <dbReference type="ARBA" id="ARBA00022801"/>
    </source>
</evidence>
<dbReference type="SUPFAM" id="SSF51445">
    <property type="entry name" value="(Trans)glycosidases"/>
    <property type="match status" value="1"/>
</dbReference>
<accession>A0AAD7U786</accession>
<evidence type="ECO:0000313" key="8">
    <source>
        <dbReference type="Proteomes" id="UP001230188"/>
    </source>
</evidence>
<dbReference type="PANTHER" id="PTHR34142:SF1">
    <property type="entry name" value="GLYCOSIDE HYDROLASE FAMILY 5 DOMAIN-CONTAINING PROTEIN"/>
    <property type="match status" value="1"/>
</dbReference>
<organism evidence="7 8">
    <name type="scientific">Chrysophaeum taylorii</name>
    <dbReference type="NCBI Taxonomy" id="2483200"/>
    <lineage>
        <taxon>Eukaryota</taxon>
        <taxon>Sar</taxon>
        <taxon>Stramenopiles</taxon>
        <taxon>Ochrophyta</taxon>
        <taxon>Pelagophyceae</taxon>
        <taxon>Pelagomonadales</taxon>
        <taxon>Pelagomonadaceae</taxon>
        <taxon>Chrysophaeum</taxon>
    </lineage>
</organism>
<keyword evidence="3 4" id="KW-0326">Glycosidase</keyword>
<name>A0AAD7U786_9STRA</name>
<dbReference type="AlphaFoldDB" id="A0AAD7U786"/>
<feature type="chain" id="PRO_5041937867" description="Glycoside hydrolase family 5 domain-containing protein" evidence="5">
    <location>
        <begin position="19"/>
        <end position="444"/>
    </location>
</feature>
<keyword evidence="2 4" id="KW-0378">Hydrolase</keyword>
<dbReference type="Pfam" id="PF00150">
    <property type="entry name" value="Cellulase"/>
    <property type="match status" value="1"/>
</dbReference>
<comment type="similarity">
    <text evidence="1 4">Belongs to the glycosyl hydrolase 5 (cellulase A) family.</text>
</comment>
<dbReference type="PANTHER" id="PTHR34142">
    <property type="entry name" value="ENDO-BETA-1,4-GLUCANASE A"/>
    <property type="match status" value="1"/>
</dbReference>
<reference evidence="7" key="1">
    <citation type="submission" date="2023-01" db="EMBL/GenBank/DDBJ databases">
        <title>Metagenome sequencing of chrysophaentin producing Chrysophaeum taylorii.</title>
        <authorList>
            <person name="Davison J."/>
            <person name="Bewley C."/>
        </authorList>
    </citation>
    <scope>NUCLEOTIDE SEQUENCE</scope>
    <source>
        <strain evidence="7">NIES-1699</strain>
    </source>
</reference>
<proteinExistence type="inferred from homology"/>
<dbReference type="InterPro" id="IPR001547">
    <property type="entry name" value="Glyco_hydro_5"/>
</dbReference>
<gene>
    <name evidence="7" type="ORF">CTAYLR_001712</name>
</gene>
<evidence type="ECO:0000256" key="5">
    <source>
        <dbReference type="SAM" id="SignalP"/>
    </source>
</evidence>
<feature type="signal peptide" evidence="5">
    <location>
        <begin position="1"/>
        <end position="18"/>
    </location>
</feature>
<protein>
    <recommendedName>
        <fullName evidence="6">Glycoside hydrolase family 5 domain-containing protein</fullName>
    </recommendedName>
</protein>
<evidence type="ECO:0000256" key="1">
    <source>
        <dbReference type="ARBA" id="ARBA00005641"/>
    </source>
</evidence>
<dbReference type="GO" id="GO:0004553">
    <property type="term" value="F:hydrolase activity, hydrolyzing O-glycosyl compounds"/>
    <property type="evidence" value="ECO:0007669"/>
    <property type="project" value="InterPro"/>
</dbReference>
<evidence type="ECO:0000313" key="7">
    <source>
        <dbReference type="EMBL" id="KAJ8598582.1"/>
    </source>
</evidence>
<dbReference type="EMBL" id="JAQMWT010000670">
    <property type="protein sequence ID" value="KAJ8598582.1"/>
    <property type="molecule type" value="Genomic_DNA"/>
</dbReference>
<dbReference type="InterPro" id="IPR017853">
    <property type="entry name" value="GH"/>
</dbReference>
<keyword evidence="5" id="KW-0732">Signal</keyword>
<dbReference type="GO" id="GO:0000272">
    <property type="term" value="P:polysaccharide catabolic process"/>
    <property type="evidence" value="ECO:0007669"/>
    <property type="project" value="InterPro"/>
</dbReference>
<keyword evidence="8" id="KW-1185">Reference proteome</keyword>